<sequence length="131" mass="15544">MQKKAKSKKTRIKWLHLRLTESEHRLLASRRKGTQCRNLSEYLRSVIFNLPVTATYRNLTQDSLLQQMVVTNRELNAIGKNLNQITKKLHLLSPEKVPDWYKNFEPLLQILVHKINETKENLILISTKWLR</sequence>
<keyword evidence="2" id="KW-1185">Reference proteome</keyword>
<comment type="caution">
    <text evidence="1">The sequence shown here is derived from an EMBL/GenBank/DDBJ whole genome shotgun (WGS) entry which is preliminary data.</text>
</comment>
<protein>
    <submittedName>
        <fullName evidence="1">Plasmid mobilization relaxosome protein MobC</fullName>
    </submittedName>
</protein>
<reference evidence="2" key="1">
    <citation type="journal article" date="2019" name="Int. J. Syst. Evol. Microbiol.">
        <title>The Global Catalogue of Microorganisms (GCM) 10K type strain sequencing project: providing services to taxonomists for standard genome sequencing and annotation.</title>
        <authorList>
            <consortium name="The Broad Institute Genomics Platform"/>
            <consortium name="The Broad Institute Genome Sequencing Center for Infectious Disease"/>
            <person name="Wu L."/>
            <person name="Ma J."/>
        </authorList>
    </citation>
    <scope>NUCLEOTIDE SEQUENCE [LARGE SCALE GENOMIC DNA]</scope>
    <source>
        <strain evidence="2">KCTC 42107</strain>
    </source>
</reference>
<gene>
    <name evidence="1" type="ORF">ACFSR3_11250</name>
</gene>
<organism evidence="1 2">
    <name type="scientific">Flavobacterium suzhouense</name>
    <dbReference type="NCBI Taxonomy" id="1529638"/>
    <lineage>
        <taxon>Bacteria</taxon>
        <taxon>Pseudomonadati</taxon>
        <taxon>Bacteroidota</taxon>
        <taxon>Flavobacteriia</taxon>
        <taxon>Flavobacteriales</taxon>
        <taxon>Flavobacteriaceae</taxon>
        <taxon>Flavobacterium</taxon>
    </lineage>
</organism>
<evidence type="ECO:0000313" key="1">
    <source>
        <dbReference type="EMBL" id="MFD2602635.1"/>
    </source>
</evidence>
<dbReference type="Proteomes" id="UP001597480">
    <property type="component" value="Unassembled WGS sequence"/>
</dbReference>
<evidence type="ECO:0000313" key="2">
    <source>
        <dbReference type="Proteomes" id="UP001597480"/>
    </source>
</evidence>
<name>A0ABW5NUL1_9FLAO</name>
<dbReference type="Pfam" id="PF21983">
    <property type="entry name" value="NikA-like"/>
    <property type="match status" value="1"/>
</dbReference>
<dbReference type="EMBL" id="JBHUMD010000026">
    <property type="protein sequence ID" value="MFD2602635.1"/>
    <property type="molecule type" value="Genomic_DNA"/>
</dbReference>
<accession>A0ABW5NUL1</accession>
<dbReference type="RefSeq" id="WP_379821062.1">
    <property type="nucleotide sequence ID" value="NZ_JBHUMD010000026.1"/>
</dbReference>
<proteinExistence type="predicted"/>
<dbReference type="InterPro" id="IPR053842">
    <property type="entry name" value="NikA-like"/>
</dbReference>